<accession>A0ABW4CYL9</accession>
<evidence type="ECO:0000256" key="1">
    <source>
        <dbReference type="SAM" id="MobiDB-lite"/>
    </source>
</evidence>
<comment type="caution">
    <text evidence="2">The sequence shown here is derived from an EMBL/GenBank/DDBJ whole genome shotgun (WGS) entry which is preliminary data.</text>
</comment>
<organism evidence="2 3">
    <name type="scientific">Lacticaseibacillus hegangensis</name>
    <dbReference type="NCBI Taxonomy" id="2486010"/>
    <lineage>
        <taxon>Bacteria</taxon>
        <taxon>Bacillati</taxon>
        <taxon>Bacillota</taxon>
        <taxon>Bacilli</taxon>
        <taxon>Lactobacillales</taxon>
        <taxon>Lactobacillaceae</taxon>
        <taxon>Lacticaseibacillus</taxon>
    </lineage>
</organism>
<reference evidence="3" key="1">
    <citation type="journal article" date="2019" name="Int. J. Syst. Evol. Microbiol.">
        <title>The Global Catalogue of Microorganisms (GCM) 10K type strain sequencing project: providing services to taxonomists for standard genome sequencing and annotation.</title>
        <authorList>
            <consortium name="The Broad Institute Genomics Platform"/>
            <consortium name="The Broad Institute Genome Sequencing Center for Infectious Disease"/>
            <person name="Wu L."/>
            <person name="Ma J."/>
        </authorList>
    </citation>
    <scope>NUCLEOTIDE SEQUENCE [LARGE SCALE GENOMIC DNA]</scope>
    <source>
        <strain evidence="3">CCM 8912</strain>
    </source>
</reference>
<gene>
    <name evidence="2" type="ORF">ACFQ5K_09795</name>
</gene>
<evidence type="ECO:0000313" key="3">
    <source>
        <dbReference type="Proteomes" id="UP001597212"/>
    </source>
</evidence>
<dbReference type="Proteomes" id="UP001597212">
    <property type="component" value="Unassembled WGS sequence"/>
</dbReference>
<dbReference type="EMBL" id="JBHTOK010000073">
    <property type="protein sequence ID" value="MFD1441665.1"/>
    <property type="molecule type" value="Genomic_DNA"/>
</dbReference>
<protein>
    <submittedName>
        <fullName evidence="2">Uncharacterized protein</fullName>
    </submittedName>
</protein>
<dbReference type="RefSeq" id="WP_125756223.1">
    <property type="nucleotide sequence ID" value="NZ_JBHTOK010000073.1"/>
</dbReference>
<feature type="compositionally biased region" description="Basic and acidic residues" evidence="1">
    <location>
        <begin position="395"/>
        <end position="419"/>
    </location>
</feature>
<feature type="compositionally biased region" description="Basic residues" evidence="1">
    <location>
        <begin position="355"/>
        <end position="369"/>
    </location>
</feature>
<feature type="compositionally biased region" description="Basic and acidic residues" evidence="1">
    <location>
        <begin position="324"/>
        <end position="354"/>
    </location>
</feature>
<sequence length="482" mass="55864">MKKKVHKRAPRQKKFTDVTFTSDQRAVILMKMTQQQREAYAESIQLTFSDQVMNMVFDEAPSWRFIGIRVDYGWEYRKSDPRRSANLRCVCGRQLRYQYQLVSTDGHNRRVNLGSSHFMQHLGIPVSVSREVFANFNQVQRKMDEMLARYRIGERFPSANGMRKIAMSGEFGNSKSIVARRLHGFAVADLPLTKSDKNALKRFVSEFQGQVPRSASSGPRGEQKPPVKVASPSKEYLHSNYSFDEAVAMTLAELHGVPYQGFHQENPVYSQEGKNRNIGEYNPDAKDLPRPRAELEEENVVSPVSSEPLRAEEPKPLPRHKKRQGIDDLYQEKLAKLTPEDRKKMEERQRERLRAAAKRATAYKKKHAHGQRDSATNQSKSSDLEQLKRQLLQQKKREDEQKAEMLRERTASKKQRDLLHAQFIQKQAADHAKRKQLYEKYHSVESTTQPKAVPSSPRRELVGKSPFNTQLQDQLKKWQKFD</sequence>
<feature type="compositionally biased region" description="Basic and acidic residues" evidence="1">
    <location>
        <begin position="273"/>
        <end position="294"/>
    </location>
</feature>
<feature type="compositionally biased region" description="Basic and acidic residues" evidence="1">
    <location>
        <begin position="428"/>
        <end position="443"/>
    </location>
</feature>
<feature type="region of interest" description="Disordered" evidence="1">
    <location>
        <begin position="209"/>
        <end position="233"/>
    </location>
</feature>
<evidence type="ECO:0000313" key="2">
    <source>
        <dbReference type="EMBL" id="MFD1441665.1"/>
    </source>
</evidence>
<feature type="region of interest" description="Disordered" evidence="1">
    <location>
        <begin position="263"/>
        <end position="482"/>
    </location>
</feature>
<proteinExistence type="predicted"/>
<keyword evidence="3" id="KW-1185">Reference proteome</keyword>
<name>A0ABW4CYL9_9LACO</name>